<sequence>MKRNLFLATTALFGASAFAQAAAQDTIVVTATKREQTLQEVPIAVSVVQEEVLEETQIIDALDLQSVVPSLRVSQLERTSNTTFSIRGFGSGANNPGIEPSVAVFIDGVFRSRAGSALDDLIGLERVEVLKGPQSTLFGKNAAAGVVSLVTKKPEFEFGGQVEATAGNFDSRILRGRVTGPINDIMAFSLAGSYNQRDGYFDNSVGGTDDYNNRDRYSFSGQLLAQPTENFEARLIADYAEINERCCGTARVTDGDAGGIIRDILMAETPDFNDPFGYAIANDIANETEITNTGISLQMDWDLNADNTLTSITSGRRYDDFIDYEGDFTTLDLLGTNVRGIDADTFTQELRLVGAKDRLSYILGGYYFYEDTDIKDERLYGTDARAYVDLLGAAAAGAFVQVAPGVFIPDASQSPLTGVEVALGLPISQTFYQDGGGTAFNVTQKDTQFTLFGQVDFEVTDRLTLTGGISYFQADKEVDFTDVTRTNPFSDINLVELGFGALFQGVTTLAPTPANVGAFAGASAQNAAIVQALQAASITRDSEALANGGVLVNGTVVDPNTGLPLSNAFLGLFDAGLQPLGPLTTFPNSVENGESSDSDVPFTLRASFDATARTNLYLSYATGFKATSWNLTPDTRPFASDVPALLAAGDLANDGSFGSGNVVPTGLALELAGVPNQYSGTRFADPETNKVLEFGLKTRFSWGSLNVAVFNQVVEDLQSSIFQGTGFVVSNAGEQEVNGFEFDSIIDVQFIPGLTLNLSGMYLDAQFNDFPNASVLRGSDADLADGVIDGIGDLDGERPAGTPEFSGSFGFDYRRDFMNAGEMFIRADYQYETEVQVVQNVPEDILGREVNLLNASIGINLDNGLEAMIWGRNLTEDEFFTSGFPTTLQAGSISGYPNIPRTYGVTVRKRF</sequence>
<dbReference type="Gene3D" id="2.40.170.20">
    <property type="entry name" value="TonB-dependent receptor, beta-barrel domain"/>
    <property type="match status" value="3"/>
</dbReference>
<dbReference type="PANTHER" id="PTHR32552:SF81">
    <property type="entry name" value="TONB-DEPENDENT OUTER MEMBRANE RECEPTOR"/>
    <property type="match status" value="1"/>
</dbReference>
<evidence type="ECO:0000256" key="13">
    <source>
        <dbReference type="RuleBase" id="RU003357"/>
    </source>
</evidence>
<feature type="domain" description="TonB-dependent receptor plug" evidence="16">
    <location>
        <begin position="38"/>
        <end position="146"/>
    </location>
</feature>
<evidence type="ECO:0000256" key="3">
    <source>
        <dbReference type="ARBA" id="ARBA00022452"/>
    </source>
</evidence>
<dbReference type="InterPro" id="IPR039426">
    <property type="entry name" value="TonB-dep_rcpt-like"/>
</dbReference>
<comment type="subcellular location">
    <subcellularLocation>
        <location evidence="1 11">Cell outer membrane</location>
        <topology evidence="1 11">Multi-pass membrane protein</topology>
    </subcellularLocation>
</comment>
<keyword evidence="5 11" id="KW-0812">Transmembrane</keyword>
<keyword evidence="14" id="KW-0732">Signal</keyword>
<proteinExistence type="inferred from homology"/>
<dbReference type="Pfam" id="PF07715">
    <property type="entry name" value="Plug"/>
    <property type="match status" value="1"/>
</dbReference>
<feature type="domain" description="TonB-dependent receptor-like beta-barrel" evidence="15">
    <location>
        <begin position="603"/>
        <end position="874"/>
    </location>
</feature>
<evidence type="ECO:0000256" key="9">
    <source>
        <dbReference type="ARBA" id="ARBA00023136"/>
    </source>
</evidence>
<dbReference type="InterPro" id="IPR012910">
    <property type="entry name" value="Plug_dom"/>
</dbReference>
<evidence type="ECO:0000256" key="12">
    <source>
        <dbReference type="PROSITE-ProRule" id="PRU10143"/>
    </source>
</evidence>
<feature type="chain" id="PRO_5030631270" evidence="14">
    <location>
        <begin position="22"/>
        <end position="911"/>
    </location>
</feature>
<dbReference type="AlphaFoldDB" id="A0A7Y3RMG4"/>
<keyword evidence="3 11" id="KW-1134">Transmembrane beta strand</keyword>
<evidence type="ECO:0000256" key="2">
    <source>
        <dbReference type="ARBA" id="ARBA00022448"/>
    </source>
</evidence>
<comment type="caution">
    <text evidence="17">The sequence shown here is derived from an EMBL/GenBank/DDBJ whole genome shotgun (WGS) entry which is preliminary data.</text>
</comment>
<gene>
    <name evidence="17" type="ORF">HK107_10850</name>
</gene>
<keyword evidence="17" id="KW-0675">Receptor</keyword>
<dbReference type="SUPFAM" id="SSF56935">
    <property type="entry name" value="Porins"/>
    <property type="match status" value="1"/>
</dbReference>
<keyword evidence="2 11" id="KW-0813">Transport</keyword>
<name>A0A7Y3RMG4_9PROT</name>
<dbReference type="InterPro" id="IPR036942">
    <property type="entry name" value="Beta-barrel_TonB_sf"/>
</dbReference>
<dbReference type="Proteomes" id="UP000536835">
    <property type="component" value="Unassembled WGS sequence"/>
</dbReference>
<keyword evidence="18" id="KW-1185">Reference proteome</keyword>
<evidence type="ECO:0000256" key="5">
    <source>
        <dbReference type="ARBA" id="ARBA00022692"/>
    </source>
</evidence>
<keyword evidence="7" id="KW-0406">Ion transport</keyword>
<protein>
    <submittedName>
        <fullName evidence="17">TonB-dependent receptor</fullName>
    </submittedName>
</protein>
<keyword evidence="9 11" id="KW-0472">Membrane</keyword>
<keyword evidence="4" id="KW-0410">Iron transport</keyword>
<dbReference type="EMBL" id="JABFCX010000003">
    <property type="protein sequence ID" value="NNU16816.1"/>
    <property type="molecule type" value="Genomic_DNA"/>
</dbReference>
<dbReference type="Pfam" id="PF00593">
    <property type="entry name" value="TonB_dep_Rec_b-barrel"/>
    <property type="match status" value="1"/>
</dbReference>
<evidence type="ECO:0000259" key="15">
    <source>
        <dbReference type="Pfam" id="PF00593"/>
    </source>
</evidence>
<dbReference type="PROSITE" id="PS00430">
    <property type="entry name" value="TONB_DEPENDENT_REC_1"/>
    <property type="match status" value="1"/>
</dbReference>
<keyword evidence="8 12" id="KW-0798">TonB box</keyword>
<dbReference type="GO" id="GO:0006826">
    <property type="term" value="P:iron ion transport"/>
    <property type="evidence" value="ECO:0007669"/>
    <property type="project" value="UniProtKB-KW"/>
</dbReference>
<dbReference type="InterPro" id="IPR010916">
    <property type="entry name" value="TonB_box_CS"/>
</dbReference>
<accession>A0A7Y3RMG4</accession>
<feature type="signal peptide" evidence="14">
    <location>
        <begin position="1"/>
        <end position="21"/>
    </location>
</feature>
<evidence type="ECO:0000313" key="17">
    <source>
        <dbReference type="EMBL" id="NNU16816.1"/>
    </source>
</evidence>
<evidence type="ECO:0000256" key="14">
    <source>
        <dbReference type="SAM" id="SignalP"/>
    </source>
</evidence>
<evidence type="ECO:0000313" key="18">
    <source>
        <dbReference type="Proteomes" id="UP000536835"/>
    </source>
</evidence>
<keyword evidence="10 11" id="KW-0998">Cell outer membrane</keyword>
<dbReference type="RefSeq" id="WP_173199635.1">
    <property type="nucleotide sequence ID" value="NZ_JABFCX010000003.1"/>
</dbReference>
<evidence type="ECO:0000256" key="1">
    <source>
        <dbReference type="ARBA" id="ARBA00004571"/>
    </source>
</evidence>
<comment type="similarity">
    <text evidence="11 13">Belongs to the TonB-dependent receptor family.</text>
</comment>
<evidence type="ECO:0000256" key="6">
    <source>
        <dbReference type="ARBA" id="ARBA00023004"/>
    </source>
</evidence>
<evidence type="ECO:0000256" key="4">
    <source>
        <dbReference type="ARBA" id="ARBA00022496"/>
    </source>
</evidence>
<keyword evidence="6" id="KW-0408">Iron</keyword>
<evidence type="ECO:0000256" key="8">
    <source>
        <dbReference type="ARBA" id="ARBA00023077"/>
    </source>
</evidence>
<evidence type="ECO:0000256" key="7">
    <source>
        <dbReference type="ARBA" id="ARBA00023065"/>
    </source>
</evidence>
<dbReference type="InterPro" id="IPR000531">
    <property type="entry name" value="Beta-barrel_TonB"/>
</dbReference>
<dbReference type="PROSITE" id="PS52016">
    <property type="entry name" value="TONB_DEPENDENT_REC_3"/>
    <property type="match status" value="1"/>
</dbReference>
<reference evidence="17 18" key="1">
    <citation type="submission" date="2020-05" db="EMBL/GenBank/DDBJ databases">
        <title>Parvularcula mediterraneae sp. nov., isolated from polypropylene straw from shallow seawater of the seashore of Laganas in Zakynthos island, Greece.</title>
        <authorList>
            <person name="Szabo I."/>
            <person name="Al-Omari J."/>
            <person name="Rado J."/>
            <person name="Szerdahelyi G.S."/>
        </authorList>
    </citation>
    <scope>NUCLEOTIDE SEQUENCE [LARGE SCALE GENOMIC DNA]</scope>
    <source>
        <strain evidence="17 18">ZS-1/3</strain>
    </source>
</reference>
<organism evidence="17 18">
    <name type="scientific">Parvularcula mediterranea</name>
    <dbReference type="NCBI Taxonomy" id="2732508"/>
    <lineage>
        <taxon>Bacteria</taxon>
        <taxon>Pseudomonadati</taxon>
        <taxon>Pseudomonadota</taxon>
        <taxon>Alphaproteobacteria</taxon>
        <taxon>Parvularculales</taxon>
        <taxon>Parvularculaceae</taxon>
        <taxon>Parvularcula</taxon>
    </lineage>
</organism>
<evidence type="ECO:0000256" key="10">
    <source>
        <dbReference type="ARBA" id="ARBA00023237"/>
    </source>
</evidence>
<feature type="short sequence motif" description="TonB box" evidence="12">
    <location>
        <begin position="26"/>
        <end position="32"/>
    </location>
</feature>
<evidence type="ECO:0000256" key="11">
    <source>
        <dbReference type="PROSITE-ProRule" id="PRU01360"/>
    </source>
</evidence>
<evidence type="ECO:0000259" key="16">
    <source>
        <dbReference type="Pfam" id="PF07715"/>
    </source>
</evidence>
<dbReference type="GO" id="GO:0009279">
    <property type="term" value="C:cell outer membrane"/>
    <property type="evidence" value="ECO:0007669"/>
    <property type="project" value="UniProtKB-SubCell"/>
</dbReference>
<dbReference type="PANTHER" id="PTHR32552">
    <property type="entry name" value="FERRICHROME IRON RECEPTOR-RELATED"/>
    <property type="match status" value="1"/>
</dbReference>